<dbReference type="SUPFAM" id="SSF56601">
    <property type="entry name" value="beta-lactamase/transpeptidase-like"/>
    <property type="match status" value="1"/>
</dbReference>
<dbReference type="EMBL" id="SSWH01000004">
    <property type="protein sequence ID" value="THJ67058.1"/>
    <property type="molecule type" value="Genomic_DNA"/>
</dbReference>
<dbReference type="PROSITE" id="PS51257">
    <property type="entry name" value="PROKAR_LIPOPROTEIN"/>
    <property type="match status" value="1"/>
</dbReference>
<evidence type="ECO:0000259" key="4">
    <source>
        <dbReference type="Pfam" id="PF18042"/>
    </source>
</evidence>
<evidence type="ECO:0000313" key="6">
    <source>
        <dbReference type="Proteomes" id="UP000305233"/>
    </source>
</evidence>
<gene>
    <name evidence="5" type="ORF">E8P82_06345</name>
</gene>
<feature type="region of interest" description="Disordered" evidence="1">
    <location>
        <begin position="24"/>
        <end position="62"/>
    </location>
</feature>
<accession>A0A4S5E698</accession>
<dbReference type="GO" id="GO:0030655">
    <property type="term" value="P:beta-lactam antibiotic catabolic process"/>
    <property type="evidence" value="ECO:0007669"/>
    <property type="project" value="InterPro"/>
</dbReference>
<evidence type="ECO:0000256" key="2">
    <source>
        <dbReference type="SAM" id="SignalP"/>
    </source>
</evidence>
<dbReference type="RefSeq" id="WP_136453649.1">
    <property type="nucleotide sequence ID" value="NZ_SSWH01000004.1"/>
</dbReference>
<protein>
    <submittedName>
        <fullName evidence="5">Uncharacterized protein</fullName>
    </submittedName>
</protein>
<evidence type="ECO:0000313" key="5">
    <source>
        <dbReference type="EMBL" id="THJ67058.1"/>
    </source>
</evidence>
<keyword evidence="2" id="KW-0732">Signal</keyword>
<dbReference type="PANTHER" id="PTHR35333">
    <property type="entry name" value="BETA-LACTAMASE"/>
    <property type="match status" value="1"/>
</dbReference>
<dbReference type="GO" id="GO:0008800">
    <property type="term" value="F:beta-lactamase activity"/>
    <property type="evidence" value="ECO:0007669"/>
    <property type="project" value="InterPro"/>
</dbReference>
<sequence>MRHHRYPMALIITASLLLSACSSETDSGESTTTPSAEPVGSASGAPSASTDTDPPTIPDSPVGMQVRWVLDQLAADDGPDEEEATERFAPEFLAEVPADELAATFDQLRALGPFVLETYQEHGPGAQGDLTGAAGQEYLLSISLDGEERIAALLISGLTPIPELSSIEDAPGALSEAGGRSAFLLAEVSEDGSTCRPVVEDGADQLLPIGSIFKLYVLGALVQAIDDGDLTWDEELTLTEDLKSLPSGTLQNEPAGTQVTVREAAEAMIAISDNTATDLLIDAVGRAAVERAVEAMGHGAPEVTMPFLTTREMFQLSYDPDLFEEWQSVTGEDPVNADPEVSAAQRELVESLPEWDLGIDPERAASVSWTAGLDWFATTQDLCAAHLYLQRIADTDAGAPVTDILGMNPGLSTSEGIEQVAFKGGSATGEIAGSWHIGTSDGTRYVLVMQVASRQGAAPDARWFFGVADQVVALALADR</sequence>
<dbReference type="InterPro" id="IPR045155">
    <property type="entry name" value="Beta-lactam_cat"/>
</dbReference>
<evidence type="ECO:0000256" key="1">
    <source>
        <dbReference type="SAM" id="MobiDB-lite"/>
    </source>
</evidence>
<dbReference type="InterPro" id="IPR040846">
    <property type="entry name" value="ORF_12_N"/>
</dbReference>
<dbReference type="GO" id="GO:0046677">
    <property type="term" value="P:response to antibiotic"/>
    <property type="evidence" value="ECO:0007669"/>
    <property type="project" value="InterPro"/>
</dbReference>
<dbReference type="InterPro" id="IPR000871">
    <property type="entry name" value="Beta-lactam_class-A"/>
</dbReference>
<dbReference type="Proteomes" id="UP000305233">
    <property type="component" value="Unassembled WGS sequence"/>
</dbReference>
<name>A0A4S5E698_9MICC</name>
<dbReference type="Gene3D" id="3.40.710.10">
    <property type="entry name" value="DD-peptidase/beta-lactamase superfamily"/>
    <property type="match status" value="1"/>
</dbReference>
<feature type="chain" id="PRO_5038677987" evidence="2">
    <location>
        <begin position="21"/>
        <end position="479"/>
    </location>
</feature>
<evidence type="ECO:0000259" key="3">
    <source>
        <dbReference type="Pfam" id="PF13354"/>
    </source>
</evidence>
<dbReference type="Pfam" id="PF13354">
    <property type="entry name" value="Beta-lactamase2"/>
    <property type="match status" value="1"/>
</dbReference>
<dbReference type="InterPro" id="IPR012338">
    <property type="entry name" value="Beta-lactam/transpept-like"/>
</dbReference>
<keyword evidence="6" id="KW-1185">Reference proteome</keyword>
<dbReference type="Pfam" id="PF18042">
    <property type="entry name" value="ORF_12_N"/>
    <property type="match status" value="1"/>
</dbReference>
<feature type="domain" description="Beta-lactamase class A catalytic" evidence="3">
    <location>
        <begin position="202"/>
        <end position="298"/>
    </location>
</feature>
<feature type="compositionally biased region" description="Low complexity" evidence="1">
    <location>
        <begin position="24"/>
        <end position="54"/>
    </location>
</feature>
<reference evidence="5 6" key="1">
    <citation type="submission" date="2019-04" db="EMBL/GenBank/DDBJ databases">
        <authorList>
            <person name="Liu Q."/>
            <person name="Xin Y.-H."/>
        </authorList>
    </citation>
    <scope>NUCLEOTIDE SEQUENCE [LARGE SCALE GENOMIC DNA]</scope>
    <source>
        <strain evidence="5 6">AM23</strain>
    </source>
</reference>
<dbReference type="PANTHER" id="PTHR35333:SF5">
    <property type="entry name" value="CONSERVED LIPOPROTEIN LPQF-RELATED"/>
    <property type="match status" value="1"/>
</dbReference>
<feature type="domain" description="ORF 12 gene product N-terminal" evidence="4">
    <location>
        <begin position="57"/>
        <end position="150"/>
    </location>
</feature>
<proteinExistence type="predicted"/>
<dbReference type="AlphaFoldDB" id="A0A4S5E698"/>
<feature type="signal peptide" evidence="2">
    <location>
        <begin position="1"/>
        <end position="20"/>
    </location>
</feature>
<organism evidence="5 6">
    <name type="scientific">Arthrobacter echini</name>
    <dbReference type="NCBI Taxonomy" id="1529066"/>
    <lineage>
        <taxon>Bacteria</taxon>
        <taxon>Bacillati</taxon>
        <taxon>Actinomycetota</taxon>
        <taxon>Actinomycetes</taxon>
        <taxon>Micrococcales</taxon>
        <taxon>Micrococcaceae</taxon>
        <taxon>Arthrobacter</taxon>
    </lineage>
</organism>
<dbReference type="Gene3D" id="3.10.450.280">
    <property type="match status" value="1"/>
</dbReference>
<dbReference type="OrthoDB" id="108135at2"/>
<comment type="caution">
    <text evidence="5">The sequence shown here is derived from an EMBL/GenBank/DDBJ whole genome shotgun (WGS) entry which is preliminary data.</text>
</comment>